<dbReference type="AlphaFoldDB" id="A0AAE3TEK5"/>
<dbReference type="InterPro" id="IPR026350">
    <property type="entry name" value="GxxExxY"/>
</dbReference>
<keyword evidence="2" id="KW-1185">Reference proteome</keyword>
<dbReference type="Pfam" id="PF13366">
    <property type="entry name" value="PDDEXK_3"/>
    <property type="match status" value="1"/>
</dbReference>
<proteinExistence type="predicted"/>
<gene>
    <name evidence="1" type="ORF">P0M35_09990</name>
</gene>
<comment type="caution">
    <text evidence="1">The sequence shown here is derived from an EMBL/GenBank/DDBJ whole genome shotgun (WGS) entry which is preliminary data.</text>
</comment>
<reference evidence="1" key="1">
    <citation type="submission" date="2023-03" db="EMBL/GenBank/DDBJ databases">
        <title>Stygiobacter electus gen. nov., sp. nov., facultatively anaerobic thermotolerant bacterium of the class Ignavibacteria from a well of Yessentuki mineral water deposit.</title>
        <authorList>
            <person name="Podosokorskaya O.A."/>
            <person name="Elcheninov A.G."/>
            <person name="Petrova N.F."/>
            <person name="Zavarzina D.G."/>
            <person name="Kublanov I.V."/>
            <person name="Merkel A.Y."/>
        </authorList>
    </citation>
    <scope>NUCLEOTIDE SEQUENCE</scope>
    <source>
        <strain evidence="1">09-Me</strain>
    </source>
</reference>
<dbReference type="RefSeq" id="WP_321536253.1">
    <property type="nucleotide sequence ID" value="NZ_JARGDL010000014.1"/>
</dbReference>
<dbReference type="InterPro" id="IPR011604">
    <property type="entry name" value="PDDEXK-like_dom_sf"/>
</dbReference>
<evidence type="ECO:0000313" key="1">
    <source>
        <dbReference type="EMBL" id="MDF1612482.1"/>
    </source>
</evidence>
<accession>A0AAE3TEK5</accession>
<dbReference type="EMBL" id="JARGDL010000014">
    <property type="protein sequence ID" value="MDF1612482.1"/>
    <property type="molecule type" value="Genomic_DNA"/>
</dbReference>
<dbReference type="Proteomes" id="UP001221302">
    <property type="component" value="Unassembled WGS sequence"/>
</dbReference>
<name>A0AAE3TEK5_9BACT</name>
<dbReference type="NCBIfam" id="TIGR04256">
    <property type="entry name" value="GxxExxY"/>
    <property type="match status" value="1"/>
</dbReference>
<sequence>MDKLNKISYDIIGCAYKVHSRLGPGLLESTYQICLEYELKKLGYAVETEKALPVVYDEIKLDTGYRIDLIVNKSVIVELKSVEAINDVHIAQILTYLKLSNTKLGLLINFNVKDLKQGIKRFVI</sequence>
<evidence type="ECO:0000313" key="2">
    <source>
        <dbReference type="Proteomes" id="UP001221302"/>
    </source>
</evidence>
<dbReference type="Gene3D" id="3.90.320.10">
    <property type="match status" value="1"/>
</dbReference>
<protein>
    <submittedName>
        <fullName evidence="1">GxxExxY protein</fullName>
    </submittedName>
</protein>
<organism evidence="1 2">
    <name type="scientific">Stygiobacter electus</name>
    <dbReference type="NCBI Taxonomy" id="3032292"/>
    <lineage>
        <taxon>Bacteria</taxon>
        <taxon>Pseudomonadati</taxon>
        <taxon>Ignavibacteriota</taxon>
        <taxon>Ignavibacteria</taxon>
        <taxon>Ignavibacteriales</taxon>
        <taxon>Melioribacteraceae</taxon>
        <taxon>Stygiobacter</taxon>
    </lineage>
</organism>